<reference evidence="2 3" key="1">
    <citation type="journal article" date="2013" name="Int. J. Syst. Evol. Microbiol.">
        <title>Marinicauda pacifica gen. nov., sp. nov., a prosthecate alphaproteobacterium of the family Hyphomonadaceae isolated from deep seawater.</title>
        <authorList>
            <person name="Zhang X.Y."/>
            <person name="Li G.W."/>
            <person name="Wang C.S."/>
            <person name="Zhang Y.J."/>
            <person name="Xu X.W."/>
            <person name="Li H."/>
            <person name="Liu A."/>
            <person name="Liu C."/>
            <person name="Xie B.B."/>
            <person name="Qin Q.L."/>
            <person name="Xu Z."/>
            <person name="Chen X.L."/>
            <person name="Zhou B.C."/>
            <person name="Zhang Y.Z."/>
        </authorList>
    </citation>
    <scope>NUCLEOTIDE SEQUENCE [LARGE SCALE GENOMIC DNA]</scope>
    <source>
        <strain evidence="2 3">P-1 km-3</strain>
    </source>
</reference>
<dbReference type="EMBL" id="SRXV01000003">
    <property type="protein sequence ID" value="TGY92575.1"/>
    <property type="molecule type" value="Genomic_DNA"/>
</dbReference>
<sequence length="253" mass="28863">MKLICHPLTAEDPPIRPADTRRQWMDDTPESFAYRCLPLAVANQHGWEVFSTTGLTARWNGGNRVEDVEITLDDPMRMNYPGVAMTNFGSGILTFEMGFLLRTPPGWNIWVSGPVNAPKDGICGLSGVIETDWSPYSFTMNWRFTRPGEVRFEKDEAIAHLFPVRRDLFERIQTEIRPLHTDKKTADQMEIWRQSRSDFSGRLKTGDKAAADEKWQKGYYRGLMPDGSKGPPDHKTKVRPKPFGPPTSKPPRR</sequence>
<organism evidence="2 3">
    <name type="scientific">Marinicauda pacifica</name>
    <dbReference type="NCBI Taxonomy" id="1133559"/>
    <lineage>
        <taxon>Bacteria</taxon>
        <taxon>Pseudomonadati</taxon>
        <taxon>Pseudomonadota</taxon>
        <taxon>Alphaproteobacteria</taxon>
        <taxon>Maricaulales</taxon>
        <taxon>Maricaulaceae</taxon>
        <taxon>Marinicauda</taxon>
    </lineage>
</organism>
<feature type="compositionally biased region" description="Pro residues" evidence="1">
    <location>
        <begin position="242"/>
        <end position="253"/>
    </location>
</feature>
<name>A0A4S2H9N1_9PROT</name>
<gene>
    <name evidence="2" type="ORF">E5162_11815</name>
</gene>
<dbReference type="Proteomes" id="UP000305451">
    <property type="component" value="Unassembled WGS sequence"/>
</dbReference>
<comment type="caution">
    <text evidence="2">The sequence shown here is derived from an EMBL/GenBank/DDBJ whole genome shotgun (WGS) entry which is preliminary data.</text>
</comment>
<protein>
    <submittedName>
        <fullName evidence="2">Uncharacterized protein</fullName>
    </submittedName>
</protein>
<proteinExistence type="predicted"/>
<evidence type="ECO:0000256" key="1">
    <source>
        <dbReference type="SAM" id="MobiDB-lite"/>
    </source>
</evidence>
<feature type="region of interest" description="Disordered" evidence="1">
    <location>
        <begin position="215"/>
        <end position="253"/>
    </location>
</feature>
<keyword evidence="3" id="KW-1185">Reference proteome</keyword>
<dbReference type="Pfam" id="PF19541">
    <property type="entry name" value="DUF6065"/>
    <property type="match status" value="1"/>
</dbReference>
<evidence type="ECO:0000313" key="2">
    <source>
        <dbReference type="EMBL" id="TGY92575.1"/>
    </source>
</evidence>
<dbReference type="OrthoDB" id="8910986at2"/>
<dbReference type="AlphaFoldDB" id="A0A4S2H9N1"/>
<dbReference type="InterPro" id="IPR045709">
    <property type="entry name" value="DUF6065"/>
</dbReference>
<evidence type="ECO:0000313" key="3">
    <source>
        <dbReference type="Proteomes" id="UP000305451"/>
    </source>
</evidence>
<accession>A0A4S2H9N1</accession>